<feature type="compositionally biased region" description="Polar residues" evidence="7">
    <location>
        <begin position="248"/>
        <end position="268"/>
    </location>
</feature>
<dbReference type="GO" id="GO:0016579">
    <property type="term" value="P:protein deubiquitination"/>
    <property type="evidence" value="ECO:0007669"/>
    <property type="project" value="InterPro"/>
</dbReference>
<feature type="region of interest" description="Disordered" evidence="7">
    <location>
        <begin position="190"/>
        <end position="394"/>
    </location>
</feature>
<dbReference type="GO" id="GO:0005829">
    <property type="term" value="C:cytosol"/>
    <property type="evidence" value="ECO:0007669"/>
    <property type="project" value="TreeGrafter"/>
</dbReference>
<evidence type="ECO:0000256" key="2">
    <source>
        <dbReference type="ARBA" id="ARBA00022670"/>
    </source>
</evidence>
<evidence type="ECO:0000259" key="8">
    <source>
        <dbReference type="PROSITE" id="PS50235"/>
    </source>
</evidence>
<feature type="region of interest" description="Disordered" evidence="7">
    <location>
        <begin position="96"/>
        <end position="170"/>
    </location>
</feature>
<protein>
    <recommendedName>
        <fullName evidence="6">Ubiquitin carboxyl-terminal hydrolase</fullName>
        <ecNumber evidence="6">3.4.19.12</ecNumber>
    </recommendedName>
</protein>
<feature type="compositionally biased region" description="Basic and acidic residues" evidence="7">
    <location>
        <begin position="829"/>
        <end position="838"/>
    </location>
</feature>
<keyword evidence="10" id="KW-1185">Reference proteome</keyword>
<comment type="similarity">
    <text evidence="6">Belongs to the peptidase C19 family.</text>
</comment>
<feature type="region of interest" description="Disordered" evidence="7">
    <location>
        <begin position="812"/>
        <end position="860"/>
    </location>
</feature>
<feature type="compositionally biased region" description="Polar residues" evidence="7">
    <location>
        <begin position="558"/>
        <end position="574"/>
    </location>
</feature>
<dbReference type="EMBL" id="ML996204">
    <property type="protein sequence ID" value="KAF2731026.1"/>
    <property type="molecule type" value="Genomic_DNA"/>
</dbReference>
<evidence type="ECO:0000313" key="10">
    <source>
        <dbReference type="Proteomes" id="UP000799444"/>
    </source>
</evidence>
<dbReference type="EC" id="3.4.19.12" evidence="6"/>
<evidence type="ECO:0000256" key="3">
    <source>
        <dbReference type="ARBA" id="ARBA00022786"/>
    </source>
</evidence>
<reference evidence="9" key="1">
    <citation type="journal article" date="2020" name="Stud. Mycol.">
        <title>101 Dothideomycetes genomes: a test case for predicting lifestyles and emergence of pathogens.</title>
        <authorList>
            <person name="Haridas S."/>
            <person name="Albert R."/>
            <person name="Binder M."/>
            <person name="Bloem J."/>
            <person name="Labutti K."/>
            <person name="Salamov A."/>
            <person name="Andreopoulos B."/>
            <person name="Baker S."/>
            <person name="Barry K."/>
            <person name="Bills G."/>
            <person name="Bluhm B."/>
            <person name="Cannon C."/>
            <person name="Castanera R."/>
            <person name="Culley D."/>
            <person name="Daum C."/>
            <person name="Ezra D."/>
            <person name="Gonzalez J."/>
            <person name="Henrissat B."/>
            <person name="Kuo A."/>
            <person name="Liang C."/>
            <person name="Lipzen A."/>
            <person name="Lutzoni F."/>
            <person name="Magnuson J."/>
            <person name="Mondo S."/>
            <person name="Nolan M."/>
            <person name="Ohm R."/>
            <person name="Pangilinan J."/>
            <person name="Park H.-J."/>
            <person name="Ramirez L."/>
            <person name="Alfaro M."/>
            <person name="Sun H."/>
            <person name="Tritt A."/>
            <person name="Yoshinaga Y."/>
            <person name="Zwiers L.-H."/>
            <person name="Turgeon B."/>
            <person name="Goodwin S."/>
            <person name="Spatafora J."/>
            <person name="Crous P."/>
            <person name="Grigoriev I."/>
        </authorList>
    </citation>
    <scope>NUCLEOTIDE SEQUENCE</scope>
    <source>
        <strain evidence="9">CBS 125425</strain>
    </source>
</reference>
<dbReference type="OrthoDB" id="429671at2759"/>
<evidence type="ECO:0000256" key="4">
    <source>
        <dbReference type="ARBA" id="ARBA00022801"/>
    </source>
</evidence>
<feature type="region of interest" description="Disordered" evidence="7">
    <location>
        <begin position="555"/>
        <end position="595"/>
    </location>
</feature>
<evidence type="ECO:0000256" key="1">
    <source>
        <dbReference type="ARBA" id="ARBA00000707"/>
    </source>
</evidence>
<feature type="compositionally biased region" description="Acidic residues" evidence="7">
    <location>
        <begin position="234"/>
        <end position="247"/>
    </location>
</feature>
<dbReference type="Pfam" id="PF00443">
    <property type="entry name" value="UCH"/>
    <property type="match status" value="1"/>
</dbReference>
<keyword evidence="5 6" id="KW-0788">Thiol protease</keyword>
<keyword evidence="2 6" id="KW-0645">Protease</keyword>
<name>A0A9P4UZE4_9PLEO</name>
<dbReference type="GO" id="GO:0005634">
    <property type="term" value="C:nucleus"/>
    <property type="evidence" value="ECO:0007669"/>
    <property type="project" value="TreeGrafter"/>
</dbReference>
<dbReference type="Gene3D" id="3.90.70.10">
    <property type="entry name" value="Cysteine proteinases"/>
    <property type="match status" value="1"/>
</dbReference>
<evidence type="ECO:0000313" key="9">
    <source>
        <dbReference type="EMBL" id="KAF2731026.1"/>
    </source>
</evidence>
<evidence type="ECO:0000256" key="7">
    <source>
        <dbReference type="SAM" id="MobiDB-lite"/>
    </source>
</evidence>
<proteinExistence type="inferred from homology"/>
<dbReference type="Proteomes" id="UP000799444">
    <property type="component" value="Unassembled WGS sequence"/>
</dbReference>
<keyword evidence="4 6" id="KW-0378">Hydrolase</keyword>
<feature type="compositionally biased region" description="Polar residues" evidence="7">
    <location>
        <begin position="586"/>
        <end position="595"/>
    </location>
</feature>
<gene>
    <name evidence="9" type="ORF">EJ04DRAFT_579423</name>
</gene>
<dbReference type="GO" id="GO:0004843">
    <property type="term" value="F:cysteine-type deubiquitinase activity"/>
    <property type="evidence" value="ECO:0007669"/>
    <property type="project" value="UniProtKB-UniRule"/>
</dbReference>
<dbReference type="PROSITE" id="PS00973">
    <property type="entry name" value="USP_2"/>
    <property type="match status" value="1"/>
</dbReference>
<dbReference type="InterPro" id="IPR001394">
    <property type="entry name" value="Peptidase_C19_UCH"/>
</dbReference>
<comment type="caution">
    <text evidence="9">The sequence shown here is derived from an EMBL/GenBank/DDBJ whole genome shotgun (WGS) entry which is preliminary data.</text>
</comment>
<dbReference type="PROSITE" id="PS00972">
    <property type="entry name" value="USP_1"/>
    <property type="match status" value="1"/>
</dbReference>
<keyword evidence="3 6" id="KW-0833">Ubl conjugation pathway</keyword>
<feature type="compositionally biased region" description="Low complexity" evidence="7">
    <location>
        <begin position="120"/>
        <end position="136"/>
    </location>
</feature>
<feature type="domain" description="USP" evidence="8">
    <location>
        <begin position="422"/>
        <end position="797"/>
    </location>
</feature>
<dbReference type="InterPro" id="IPR018200">
    <property type="entry name" value="USP_CS"/>
</dbReference>
<dbReference type="CDD" id="cd02257">
    <property type="entry name" value="Peptidase_C19"/>
    <property type="match status" value="1"/>
</dbReference>
<accession>A0A9P4UZE4</accession>
<sequence length="880" mass="95938">MMPGTHIPPAVPVHQGRRQNDYHHYIPQPTHSPVHHNPYAQFQHPQQPYGAPAPPYPQQWYYPQPQHPYPMHPRPYQPHGSPMVVSSHPHMAAMPPVNRAMGQTPPIAHSQTPPAPRHMTPQPVSSTPSVTSQPHVSSPPPQVDMATPTPPPSTPPVASLPSAPPPPPTHRMPYYPTLPWLSVPDEPFPARASKGKKRRRAAVPATEEGLAFPSREETAAEVQGDDAEKKGEEAVDDAEQTQTDEPDGSQTSTIAAASEVETPSTSHPPSEADSTHPTTPSSSMPPPQTRSTGPSHARTATKTAVPLIPIRPTKAPSVASTTQKSDKVEPKKPEDIATPATEAPNTAEETPKASPPPKAAPPKSWAALFTPKAQPAVASAPAPPNGADATNGVNGSASKSLADVLASFSVDSDKKLSFLEPRGLVNYGNVCYMNSILQVLVFCVPFYDFLDQVAKRAVHSFKTETPLVDAMIMFMRDFKIIDSAVSAEQLRLRLKDAELEQYGDPLAPEYVYDVIKRLPRFDNMKRGQQEDAEEFLGFLLAGLHDECAHVIKSGRRASASSDSVTSPKSEQSGSVGAGWLEVGPKQKSSVTQSSGTIEIESPLTKIFGGKIRSEYKRPGEKPSVTLEPYQPLQLDIGSPTINNITDALKGLTHLETLDTTRGARASTKQVFIETLPPILILHLKRFHYDANGPQKIWKKIGYPLELEIPKEVFPVHKRNGFGVRGGLPRYRLTAVVYHHGKNASGGHYTVDLRRQEGREWVRLDDTVIRRVRAEDVAEGGAEEDPKVLAAALEQHKKDASKRKNFFEQVGLDEDTKQDEGGWSQVNGTDKSKGAEKKWSAVANGTTTPSTTGKRTPLPKESVKDSKVAYILFYQRIEGSA</sequence>
<evidence type="ECO:0000256" key="6">
    <source>
        <dbReference type="RuleBase" id="RU366025"/>
    </source>
</evidence>
<dbReference type="PANTHER" id="PTHR24006">
    <property type="entry name" value="UBIQUITIN CARBOXYL-TERMINAL HYDROLASE"/>
    <property type="match status" value="1"/>
</dbReference>
<dbReference type="InterPro" id="IPR028889">
    <property type="entry name" value="USP"/>
</dbReference>
<dbReference type="PROSITE" id="PS50235">
    <property type="entry name" value="USP_3"/>
    <property type="match status" value="1"/>
</dbReference>
<dbReference type="InterPro" id="IPR050164">
    <property type="entry name" value="Peptidase_C19"/>
</dbReference>
<dbReference type="PANTHER" id="PTHR24006:SF687">
    <property type="entry name" value="UBIQUITIN CARBOXYL-TERMINAL HYDROLASE 10"/>
    <property type="match status" value="1"/>
</dbReference>
<feature type="compositionally biased region" description="Basic and acidic residues" evidence="7">
    <location>
        <begin position="324"/>
        <end position="335"/>
    </location>
</feature>
<dbReference type="SUPFAM" id="SSF54001">
    <property type="entry name" value="Cysteine proteinases"/>
    <property type="match status" value="1"/>
</dbReference>
<evidence type="ECO:0000256" key="5">
    <source>
        <dbReference type="ARBA" id="ARBA00022807"/>
    </source>
</evidence>
<dbReference type="InterPro" id="IPR038765">
    <property type="entry name" value="Papain-like_cys_pep_sf"/>
</dbReference>
<feature type="compositionally biased region" description="Low complexity" evidence="7">
    <location>
        <begin position="844"/>
        <end position="855"/>
    </location>
</feature>
<feature type="compositionally biased region" description="Low complexity" evidence="7">
    <location>
        <begin position="361"/>
        <end position="380"/>
    </location>
</feature>
<organism evidence="9 10">
    <name type="scientific">Polyplosphaeria fusca</name>
    <dbReference type="NCBI Taxonomy" id="682080"/>
    <lineage>
        <taxon>Eukaryota</taxon>
        <taxon>Fungi</taxon>
        <taxon>Dikarya</taxon>
        <taxon>Ascomycota</taxon>
        <taxon>Pezizomycotina</taxon>
        <taxon>Dothideomycetes</taxon>
        <taxon>Pleosporomycetidae</taxon>
        <taxon>Pleosporales</taxon>
        <taxon>Tetraplosphaeriaceae</taxon>
        <taxon>Polyplosphaeria</taxon>
    </lineage>
</organism>
<comment type="catalytic activity">
    <reaction evidence="1 6">
        <text>Thiol-dependent hydrolysis of ester, thioester, amide, peptide and isopeptide bonds formed by the C-terminal Gly of ubiquitin (a 76-residue protein attached to proteins as an intracellular targeting signal).</text>
        <dbReference type="EC" id="3.4.19.12"/>
    </reaction>
</comment>
<feature type="compositionally biased region" description="Pro residues" evidence="7">
    <location>
        <begin position="137"/>
        <end position="155"/>
    </location>
</feature>
<dbReference type="AlphaFoldDB" id="A0A9P4UZE4"/>
<dbReference type="GO" id="GO:0006508">
    <property type="term" value="P:proteolysis"/>
    <property type="evidence" value="ECO:0007669"/>
    <property type="project" value="UniProtKB-KW"/>
</dbReference>
<feature type="compositionally biased region" description="Low complexity" evidence="7">
    <location>
        <begin position="337"/>
        <end position="348"/>
    </location>
</feature>